<evidence type="ECO:0000313" key="10">
    <source>
        <dbReference type="Proteomes" id="UP000751190"/>
    </source>
</evidence>
<feature type="domain" description="Beta galactosidase small chain/" evidence="8">
    <location>
        <begin position="925"/>
        <end position="1248"/>
    </location>
</feature>
<dbReference type="OMA" id="HYEADIY"/>
<dbReference type="EMBL" id="JAGTXO010000014">
    <property type="protein sequence ID" value="KAG8464017.1"/>
    <property type="molecule type" value="Genomic_DNA"/>
</dbReference>
<dbReference type="InterPro" id="IPR023230">
    <property type="entry name" value="Glyco_hydro_2_CS"/>
</dbReference>
<dbReference type="InterPro" id="IPR006101">
    <property type="entry name" value="Glyco_hydro_2"/>
</dbReference>
<evidence type="ECO:0000256" key="4">
    <source>
        <dbReference type="ARBA" id="ARBA00022801"/>
    </source>
</evidence>
<dbReference type="PROSITE" id="PS00608">
    <property type="entry name" value="GLYCOSYL_HYDROL_F2_2"/>
    <property type="match status" value="1"/>
</dbReference>
<evidence type="ECO:0000256" key="3">
    <source>
        <dbReference type="ARBA" id="ARBA00012756"/>
    </source>
</evidence>
<dbReference type="InterPro" id="IPR011013">
    <property type="entry name" value="Gal_mutarotase_sf_dom"/>
</dbReference>
<dbReference type="Proteomes" id="UP000751190">
    <property type="component" value="Unassembled WGS sequence"/>
</dbReference>
<dbReference type="InterPro" id="IPR008979">
    <property type="entry name" value="Galactose-bd-like_sf"/>
</dbReference>
<dbReference type="GO" id="GO:0004565">
    <property type="term" value="F:beta-galactosidase activity"/>
    <property type="evidence" value="ECO:0007669"/>
    <property type="project" value="UniProtKB-EC"/>
</dbReference>
<dbReference type="InterPro" id="IPR013783">
    <property type="entry name" value="Ig-like_fold"/>
</dbReference>
<dbReference type="Gene3D" id="3.20.20.80">
    <property type="entry name" value="Glycosidases"/>
    <property type="match status" value="1"/>
</dbReference>
<accession>A0A8J6C6Z5</accession>
<evidence type="ECO:0000256" key="5">
    <source>
        <dbReference type="ARBA" id="ARBA00023295"/>
    </source>
</evidence>
<gene>
    <name evidence="9" type="ORF">KFE25_000185</name>
</gene>
<comment type="catalytic activity">
    <reaction evidence="1">
        <text>Hydrolysis of terminal non-reducing beta-D-galactose residues in beta-D-galactosides.</text>
        <dbReference type="EC" id="3.2.1.23"/>
    </reaction>
</comment>
<evidence type="ECO:0000256" key="1">
    <source>
        <dbReference type="ARBA" id="ARBA00001412"/>
    </source>
</evidence>
<comment type="similarity">
    <text evidence="2 7">Belongs to the glycosyl hydrolase 2 family.</text>
</comment>
<dbReference type="PRINTS" id="PR00132">
    <property type="entry name" value="GLHYDRLASE2"/>
</dbReference>
<dbReference type="SMART" id="SM01038">
    <property type="entry name" value="Bgal_small_N"/>
    <property type="match status" value="1"/>
</dbReference>
<dbReference type="GO" id="GO:0005990">
    <property type="term" value="P:lactose catabolic process"/>
    <property type="evidence" value="ECO:0007669"/>
    <property type="project" value="TreeGrafter"/>
</dbReference>
<dbReference type="Pfam" id="PF02836">
    <property type="entry name" value="Glyco_hydro_2_C"/>
    <property type="match status" value="1"/>
</dbReference>
<dbReference type="InterPro" id="IPR006102">
    <property type="entry name" value="Ig-like_GH2"/>
</dbReference>
<dbReference type="SUPFAM" id="SSF49303">
    <property type="entry name" value="beta-Galactosidase/glucuronidase domain"/>
    <property type="match status" value="2"/>
</dbReference>
<dbReference type="Gene3D" id="2.60.120.260">
    <property type="entry name" value="Galactose-binding domain-like"/>
    <property type="match status" value="1"/>
</dbReference>
<dbReference type="GO" id="GO:0009341">
    <property type="term" value="C:beta-galactosidase complex"/>
    <property type="evidence" value="ECO:0007669"/>
    <property type="project" value="InterPro"/>
</dbReference>
<dbReference type="SUPFAM" id="SSF51445">
    <property type="entry name" value="(Trans)glycosidases"/>
    <property type="match status" value="1"/>
</dbReference>
<dbReference type="SUPFAM" id="SSF74650">
    <property type="entry name" value="Galactose mutarotase-like"/>
    <property type="match status" value="2"/>
</dbReference>
<keyword evidence="10" id="KW-1185">Reference proteome</keyword>
<keyword evidence="5 7" id="KW-0326">Glycosidase</keyword>
<keyword evidence="4 7" id="KW-0378">Hydrolase</keyword>
<dbReference type="InterPro" id="IPR036156">
    <property type="entry name" value="Beta-gal/glucu_dom_sf"/>
</dbReference>
<dbReference type="PROSITE" id="PS00719">
    <property type="entry name" value="GLYCOSYL_HYDROL_F2_1"/>
    <property type="match status" value="1"/>
</dbReference>
<dbReference type="InterPro" id="IPR050347">
    <property type="entry name" value="Bact_Beta-galactosidase"/>
</dbReference>
<dbReference type="InterPro" id="IPR004199">
    <property type="entry name" value="B-gal_small/dom_5"/>
</dbReference>
<dbReference type="Pfam" id="PF02929">
    <property type="entry name" value="Bgal_small_N"/>
    <property type="match status" value="1"/>
</dbReference>
<evidence type="ECO:0000259" key="8">
    <source>
        <dbReference type="SMART" id="SM01038"/>
    </source>
</evidence>
<dbReference type="Pfam" id="PF00703">
    <property type="entry name" value="Glyco_hydro_2"/>
    <property type="match status" value="1"/>
</dbReference>
<dbReference type="OrthoDB" id="408320at2759"/>
<reference evidence="9" key="1">
    <citation type="submission" date="2021-05" db="EMBL/GenBank/DDBJ databases">
        <title>The genome of the haptophyte Pavlova lutheri (Diacronema luteri, Pavlovales) - a model for lipid biosynthesis in eukaryotic algae.</title>
        <authorList>
            <person name="Hulatt C.J."/>
            <person name="Posewitz M.C."/>
        </authorList>
    </citation>
    <scope>NUCLEOTIDE SEQUENCE</scope>
    <source>
        <strain evidence="9">NIVA-4/92</strain>
    </source>
</reference>
<dbReference type="InterPro" id="IPR006104">
    <property type="entry name" value="Glyco_hydro_2_N"/>
</dbReference>
<sequence length="1272" mass="136719">MARAERPPADWEAVQVLHRGRLGMHVPLRCYESVATALAPQPGDAPLPSTNVLSLSPARWMFAFAPSIERAPTPSEAHGGYDLRAALGTSWGTIDVPLSWQMASHGAPIYTNFVYPFNPTLAPADEATWDVRPLLPPECNSAGCYETTFELPARWAGRRIILHIGAVESAAHVWVDGSLVGYSTDSRLPAEFDVTALLSAGGERRNGGIRRTHTVSLRVYRLCAASYLEDQDHWWLSGIHRDVHLFAKRADAAIVDYAVNTELWWPEDGRAARGGGGAEAPPLPTAARIHVDVSLLGDALQPLPTGAAGGAASGADGGADGEYAIAYELHGPFLLGRPPPAPRASLVASGKCEVLRVSAAESASLAALATSEWRAHTLAAACGARAVVDARLSSPRLWSAEEPYLYRLVLSLRTRARPAEARDVEACWVGLKEVSVRAGRLELNRMAITLRGVNRHDHCPERGKAMDRALMLRDAVLIKRFNFNAVRTAHYPAATAWMDLCDAYGLYVVDEANIETHGFVMRGDGQCGFLARRPAWRAHFVARGARMVARDRNHACVLVWSLANEAGIGPNLAHEYAQLKAMDPSRPVQYEQCGALPYTDIICPMYPSAAKLRELGTARGQAKPWAHYPRPAVPAAELGVRPVVMCEYSHAMGNSNGNFAHFWRVVREVDCVQGGFVWDWCDQGLALRGEAAARAREGSRAWAYGGDFGEKLHDAQFNINGLVWPDRTPHPACWEVKRAQQPISFELAGWCWRLAAAPPAPPADAAGARGVMLLGDGRLILTSTLDFACVSAELVTIDVCVRLRGRAVDGTRSSLPVSRVPPHARAREPVTVSVELPLELAARALAVPGPKGASIHLDVTARLARDAPWAPAGHELAFAQFALPRAPCVRAPPAAPPAAPSPRAAGAGRVLISGGATSSVLRLHTVRGSVTIERATGMIVNVTDLAGRERLASPFALNFWRAPTDNDRGGVELHTRLLPYLPRTLALAVSVLPTLSHGVLAALGALSRVLPLSVNLGAQVSFATLWAREGWARLEPRDVTTRVEPQPDGSVSVHTSIGMVDGASGAPRVACRVRTLVSANGHAWLRVTCDVSSEVSSVPRVGLCLGVREAFGAAVSWLGRGPHENYDDRKEGAPIAQHALPAAEMHTPYIVPGENGLRSDVQWLALRNGAGSGLLLAGQPDMMASVSPFGQRELERATHDHELVPSGKLSVCLDHRHMGVGGDDSWSRTVLPNYWVPAGRYSWAVGVRTLEPGEDADEAAREVLLAAPRDAA</sequence>
<dbReference type="EC" id="3.2.1.23" evidence="3"/>
<proteinExistence type="inferred from homology"/>
<dbReference type="AlphaFoldDB" id="A0A8J6C6Z5"/>
<dbReference type="PANTHER" id="PTHR46323:SF2">
    <property type="entry name" value="BETA-GALACTOSIDASE"/>
    <property type="match status" value="1"/>
</dbReference>
<dbReference type="SUPFAM" id="SSF49785">
    <property type="entry name" value="Galactose-binding domain-like"/>
    <property type="match status" value="1"/>
</dbReference>
<dbReference type="Pfam" id="PF02837">
    <property type="entry name" value="Glyco_hydro_2_N"/>
    <property type="match status" value="1"/>
</dbReference>
<dbReference type="InterPro" id="IPR017853">
    <property type="entry name" value="GH"/>
</dbReference>
<dbReference type="Gene3D" id="2.60.40.10">
    <property type="entry name" value="Immunoglobulins"/>
    <property type="match status" value="2"/>
</dbReference>
<name>A0A8J6C6Z5_DIALT</name>
<protein>
    <recommendedName>
        <fullName evidence="3">beta-galactosidase</fullName>
        <ecNumber evidence="3">3.2.1.23</ecNumber>
    </recommendedName>
    <alternativeName>
        <fullName evidence="6">Lactase</fullName>
    </alternativeName>
</protein>
<evidence type="ECO:0000256" key="7">
    <source>
        <dbReference type="RuleBase" id="RU361154"/>
    </source>
</evidence>
<dbReference type="Pfam" id="PF16353">
    <property type="entry name" value="LacZ_4"/>
    <property type="match status" value="1"/>
</dbReference>
<dbReference type="PANTHER" id="PTHR46323">
    <property type="entry name" value="BETA-GALACTOSIDASE"/>
    <property type="match status" value="1"/>
</dbReference>
<dbReference type="Gene3D" id="2.70.98.10">
    <property type="match status" value="1"/>
</dbReference>
<dbReference type="InterPro" id="IPR014718">
    <property type="entry name" value="GH-type_carb-bd"/>
</dbReference>
<organism evidence="9 10">
    <name type="scientific">Diacronema lutheri</name>
    <name type="common">Unicellular marine alga</name>
    <name type="synonym">Monochrysis lutheri</name>
    <dbReference type="NCBI Taxonomy" id="2081491"/>
    <lineage>
        <taxon>Eukaryota</taxon>
        <taxon>Haptista</taxon>
        <taxon>Haptophyta</taxon>
        <taxon>Pavlovophyceae</taxon>
        <taxon>Pavlovales</taxon>
        <taxon>Pavlovaceae</taxon>
        <taxon>Diacronema</taxon>
    </lineage>
</organism>
<evidence type="ECO:0000313" key="9">
    <source>
        <dbReference type="EMBL" id="KAG8464017.1"/>
    </source>
</evidence>
<dbReference type="GO" id="GO:0030246">
    <property type="term" value="F:carbohydrate binding"/>
    <property type="evidence" value="ECO:0007669"/>
    <property type="project" value="InterPro"/>
</dbReference>
<dbReference type="InterPro" id="IPR006103">
    <property type="entry name" value="Glyco_hydro_2_cat"/>
</dbReference>
<evidence type="ECO:0000256" key="2">
    <source>
        <dbReference type="ARBA" id="ARBA00007401"/>
    </source>
</evidence>
<dbReference type="InterPro" id="IPR023232">
    <property type="entry name" value="Glyco_hydro_2_AS"/>
</dbReference>
<dbReference type="InterPro" id="IPR032312">
    <property type="entry name" value="LacZ_4"/>
</dbReference>
<evidence type="ECO:0000256" key="6">
    <source>
        <dbReference type="ARBA" id="ARBA00032230"/>
    </source>
</evidence>
<comment type="caution">
    <text evidence="9">The sequence shown here is derived from an EMBL/GenBank/DDBJ whole genome shotgun (WGS) entry which is preliminary data.</text>
</comment>